<gene>
    <name evidence="1" type="ORF">CLF_101156</name>
</gene>
<keyword evidence="2" id="KW-1185">Reference proteome</keyword>
<reference evidence="1" key="1">
    <citation type="journal article" date="2011" name="Genome Biol.">
        <title>The draft genome of the carcinogenic human liver fluke Clonorchis sinensis.</title>
        <authorList>
            <person name="Wang X."/>
            <person name="Chen W."/>
            <person name="Huang Y."/>
            <person name="Sun J."/>
            <person name="Men J."/>
            <person name="Liu H."/>
            <person name="Luo F."/>
            <person name="Guo L."/>
            <person name="Lv X."/>
            <person name="Deng C."/>
            <person name="Zhou C."/>
            <person name="Fan Y."/>
            <person name="Li X."/>
            <person name="Huang L."/>
            <person name="Hu Y."/>
            <person name="Liang C."/>
            <person name="Hu X."/>
            <person name="Xu J."/>
            <person name="Yu X."/>
        </authorList>
    </citation>
    <scope>NUCLEOTIDE SEQUENCE [LARGE SCALE GENOMIC DNA]</scope>
    <source>
        <strain evidence="1">Henan</strain>
    </source>
</reference>
<dbReference type="AlphaFoldDB" id="G7Y556"/>
<reference key="2">
    <citation type="submission" date="2011-10" db="EMBL/GenBank/DDBJ databases">
        <title>The genome and transcriptome sequence of Clonorchis sinensis provide insights into the carcinogenic liver fluke.</title>
        <authorList>
            <person name="Wang X."/>
            <person name="Huang Y."/>
            <person name="Chen W."/>
            <person name="Liu H."/>
            <person name="Guo L."/>
            <person name="Chen Y."/>
            <person name="Luo F."/>
            <person name="Zhou W."/>
            <person name="Sun J."/>
            <person name="Mao Q."/>
            <person name="Liang P."/>
            <person name="Zhou C."/>
            <person name="Tian Y."/>
            <person name="Men J."/>
            <person name="Lv X."/>
            <person name="Huang L."/>
            <person name="Zhou J."/>
            <person name="Hu Y."/>
            <person name="Li R."/>
            <person name="Zhang F."/>
            <person name="Lei H."/>
            <person name="Li X."/>
            <person name="Hu X."/>
            <person name="Liang C."/>
            <person name="Xu J."/>
            <person name="Wu Z."/>
            <person name="Yu X."/>
        </authorList>
    </citation>
    <scope>NUCLEOTIDE SEQUENCE</scope>
    <source>
        <strain>Henan</strain>
    </source>
</reference>
<sequence length="117" mass="13481">MDEIMRRIRKGLRSPGVQIVVDENLIGLEYAEDTTLVFEAGEISDDLCRLFRAEDERLQVMINILGYLRPLVDAVEKIDAHIHDPSSRILHLIQMRKGLRESVVSAEWTNHILPGYR</sequence>
<protein>
    <submittedName>
        <fullName evidence="1">Uncharacterized protein</fullName>
    </submittedName>
</protein>
<dbReference type="EMBL" id="DF142868">
    <property type="protein sequence ID" value="GAA48083.1"/>
    <property type="molecule type" value="Genomic_DNA"/>
</dbReference>
<dbReference type="Proteomes" id="UP000008909">
    <property type="component" value="Unassembled WGS sequence"/>
</dbReference>
<proteinExistence type="predicted"/>
<evidence type="ECO:0000313" key="2">
    <source>
        <dbReference type="Proteomes" id="UP000008909"/>
    </source>
</evidence>
<evidence type="ECO:0000313" key="1">
    <source>
        <dbReference type="EMBL" id="GAA48083.1"/>
    </source>
</evidence>
<name>G7Y556_CLOSI</name>
<organism evidence="1 2">
    <name type="scientific">Clonorchis sinensis</name>
    <name type="common">Chinese liver fluke</name>
    <dbReference type="NCBI Taxonomy" id="79923"/>
    <lineage>
        <taxon>Eukaryota</taxon>
        <taxon>Metazoa</taxon>
        <taxon>Spiralia</taxon>
        <taxon>Lophotrochozoa</taxon>
        <taxon>Platyhelminthes</taxon>
        <taxon>Trematoda</taxon>
        <taxon>Digenea</taxon>
        <taxon>Opisthorchiida</taxon>
        <taxon>Opisthorchiata</taxon>
        <taxon>Opisthorchiidae</taxon>
        <taxon>Clonorchis</taxon>
    </lineage>
</organism>
<accession>G7Y556</accession>